<evidence type="ECO:0000256" key="1">
    <source>
        <dbReference type="SAM" id="MobiDB-lite"/>
    </source>
</evidence>
<sequence length="420" mass="45695">MDELPDESPEYADTHYDENLAAEAWSDEQVVEASAAAAPVTDESFGSATSGDDGEALAEPLTADLPHDIHGASGSEDEQRPFASEHNDVAEAVHNEFHEARDGEVLVEGVDSATLDERQVENHEAPADGEAQPEQDVLHDNADIHRDNHDAALAVTDERASEPLDHLSGGMSHLDEAALDDWESKQAHREPERAELSDPESAVSGFAGAPEPSTHPEAPAPATNERPAHGAFDDVVTRLRAARMGRAAVESAYAEGLEAQSRAAEPQPHVEKEVDAPAAVPWIPSWSRTLDESSVEHTEEHYTAPETEHGDELEADRPVWAAFDTYEQDGEDEFFTSSDHEPFNLHATREPPPGPTEDIAAKLRTDILSRGGTVKRPAIERPEFWRNAWVVSGVCAAASVIAAWRWFGPLSHMLPGLRLF</sequence>
<dbReference type="EMBL" id="BJYF01000001">
    <property type="protein sequence ID" value="GEN58389.1"/>
    <property type="molecule type" value="Genomic_DNA"/>
</dbReference>
<feature type="compositionally biased region" description="Basic and acidic residues" evidence="1">
    <location>
        <begin position="115"/>
        <end position="126"/>
    </location>
</feature>
<feature type="compositionally biased region" description="Basic and acidic residues" evidence="1">
    <location>
        <begin position="338"/>
        <end position="349"/>
    </location>
</feature>
<feature type="region of interest" description="Disordered" evidence="1">
    <location>
        <begin position="30"/>
        <end position="139"/>
    </location>
</feature>
<gene>
    <name evidence="2" type="ORF">ANI02nite_02730</name>
</gene>
<reference evidence="2 3" key="1">
    <citation type="submission" date="2019-07" db="EMBL/GenBank/DDBJ databases">
        <title>Whole genome shotgun sequence of Acetobacter nitrogenifigens NBRC 105050.</title>
        <authorList>
            <person name="Hosoyama A."/>
            <person name="Uohara A."/>
            <person name="Ohji S."/>
            <person name="Ichikawa N."/>
        </authorList>
    </citation>
    <scope>NUCLEOTIDE SEQUENCE [LARGE SCALE GENOMIC DNA]</scope>
    <source>
        <strain evidence="2 3">NBRC 105050</strain>
    </source>
</reference>
<name>A0A511X625_9PROT</name>
<evidence type="ECO:0000313" key="3">
    <source>
        <dbReference type="Proteomes" id="UP000321635"/>
    </source>
</evidence>
<evidence type="ECO:0000313" key="2">
    <source>
        <dbReference type="EMBL" id="GEN58389.1"/>
    </source>
</evidence>
<feature type="region of interest" description="Disordered" evidence="1">
    <location>
        <begin position="336"/>
        <end position="356"/>
    </location>
</feature>
<comment type="caution">
    <text evidence="2">The sequence shown here is derived from an EMBL/GenBank/DDBJ whole genome shotgun (WGS) entry which is preliminary data.</text>
</comment>
<accession>A0A511X625</accession>
<dbReference type="AlphaFoldDB" id="A0A511X625"/>
<proteinExistence type="predicted"/>
<feature type="compositionally biased region" description="Basic and acidic residues" evidence="1">
    <location>
        <begin position="183"/>
        <end position="196"/>
    </location>
</feature>
<dbReference type="Proteomes" id="UP000321635">
    <property type="component" value="Unassembled WGS sequence"/>
</dbReference>
<feature type="region of interest" description="Disordered" evidence="1">
    <location>
        <begin position="291"/>
        <end position="312"/>
    </location>
</feature>
<keyword evidence="3" id="KW-1185">Reference proteome</keyword>
<feature type="compositionally biased region" description="Basic and acidic residues" evidence="1">
    <location>
        <begin position="77"/>
        <end position="104"/>
    </location>
</feature>
<organism evidence="2 3">
    <name type="scientific">Acetobacter nitrogenifigens DSM 23921 = NBRC 105050</name>
    <dbReference type="NCBI Taxonomy" id="1120919"/>
    <lineage>
        <taxon>Bacteria</taxon>
        <taxon>Pseudomonadati</taxon>
        <taxon>Pseudomonadota</taxon>
        <taxon>Alphaproteobacteria</taxon>
        <taxon>Acetobacterales</taxon>
        <taxon>Acetobacteraceae</taxon>
        <taxon>Acetobacter</taxon>
    </lineage>
</organism>
<protein>
    <submittedName>
        <fullName evidence="2">Uncharacterized protein</fullName>
    </submittedName>
</protein>
<feature type="region of interest" description="Disordered" evidence="1">
    <location>
        <begin position="183"/>
        <end position="231"/>
    </location>
</feature>
<dbReference type="STRING" id="1120919.GCA_000429165_00278"/>